<dbReference type="GO" id="GO:0003676">
    <property type="term" value="F:nucleic acid binding"/>
    <property type="evidence" value="ECO:0007669"/>
    <property type="project" value="InterPro"/>
</dbReference>
<sequence length="346" mass="39446">MVAAANEVDNLASRIDISRYSSYDKLLKVTARVLAIYERRNLRGATKVLTAEDIVQAELFWIKECQKPLMTTLKDDKKTFDKLYAKLCPKVRDDGVMVVGARAERHVHFSHNRQEVPLLPYHHKFSKLYATHVHNRAHPGVQTTVSKIRSRYWIVNLYKMAKSIRHHCVPCRRHEKDMAGQQMGKLPLERLKPSPPWTYVGVDPFGPYTIRGEVNKRARGKAYGVVFNCFSTRAVHVDVAVDYSTSGFLQVLRRFVSLRGYPAEMYSDGGSQLAAASRELKLAVDGWDQNRLQEFGITDGMTWKFSMADSPWQNGVTETLIKGIKKAINHAIGDQILPFHELQTVF</sequence>
<dbReference type="Proteomes" id="UP000887568">
    <property type="component" value="Unplaced"/>
</dbReference>
<accession>A0A913ZTX8</accession>
<dbReference type="InterPro" id="IPR041588">
    <property type="entry name" value="Integrase_H2C2"/>
</dbReference>
<dbReference type="Gene3D" id="3.30.420.10">
    <property type="entry name" value="Ribonuclease H-like superfamily/Ribonuclease H"/>
    <property type="match status" value="1"/>
</dbReference>
<dbReference type="RefSeq" id="XP_038055193.1">
    <property type="nucleotide sequence ID" value="XM_038199265.1"/>
</dbReference>
<evidence type="ECO:0000313" key="3">
    <source>
        <dbReference type="Proteomes" id="UP000887568"/>
    </source>
</evidence>
<dbReference type="SUPFAM" id="SSF53098">
    <property type="entry name" value="Ribonuclease H-like"/>
    <property type="match status" value="1"/>
</dbReference>
<reference evidence="2" key="1">
    <citation type="submission" date="2022-11" db="UniProtKB">
        <authorList>
            <consortium name="EnsemblMetazoa"/>
        </authorList>
    </citation>
    <scope>IDENTIFICATION</scope>
</reference>
<evidence type="ECO:0000259" key="1">
    <source>
        <dbReference type="PROSITE" id="PS50994"/>
    </source>
</evidence>
<organism evidence="2 3">
    <name type="scientific">Patiria miniata</name>
    <name type="common">Bat star</name>
    <name type="synonym">Asterina miniata</name>
    <dbReference type="NCBI Taxonomy" id="46514"/>
    <lineage>
        <taxon>Eukaryota</taxon>
        <taxon>Metazoa</taxon>
        <taxon>Echinodermata</taxon>
        <taxon>Eleutherozoa</taxon>
        <taxon>Asterozoa</taxon>
        <taxon>Asteroidea</taxon>
        <taxon>Valvatacea</taxon>
        <taxon>Valvatida</taxon>
        <taxon>Asterinidae</taxon>
        <taxon>Patiria</taxon>
    </lineage>
</organism>
<dbReference type="GO" id="GO:0015074">
    <property type="term" value="P:DNA integration"/>
    <property type="evidence" value="ECO:0007669"/>
    <property type="project" value="InterPro"/>
</dbReference>
<dbReference type="InterPro" id="IPR001584">
    <property type="entry name" value="Integrase_cat-core"/>
</dbReference>
<dbReference type="InterPro" id="IPR036397">
    <property type="entry name" value="RNaseH_sf"/>
</dbReference>
<dbReference type="OrthoDB" id="10054698at2759"/>
<dbReference type="EnsemblMetazoa" id="XM_038199265.1">
    <property type="protein sequence ID" value="XP_038055193.1"/>
    <property type="gene ID" value="LOC119727400"/>
</dbReference>
<dbReference type="PANTHER" id="PTHR47331">
    <property type="entry name" value="PHD-TYPE DOMAIN-CONTAINING PROTEIN"/>
    <property type="match status" value="1"/>
</dbReference>
<dbReference type="Gene3D" id="1.10.340.70">
    <property type="match status" value="1"/>
</dbReference>
<evidence type="ECO:0000313" key="2">
    <source>
        <dbReference type="EnsemblMetazoa" id="XP_038055193.1"/>
    </source>
</evidence>
<dbReference type="OMA" id="TSYESTH"/>
<protein>
    <recommendedName>
        <fullName evidence="1">Integrase catalytic domain-containing protein</fullName>
    </recommendedName>
</protein>
<dbReference type="PROSITE" id="PS50994">
    <property type="entry name" value="INTEGRASE"/>
    <property type="match status" value="1"/>
</dbReference>
<dbReference type="GeneID" id="119727400"/>
<keyword evidence="3" id="KW-1185">Reference proteome</keyword>
<dbReference type="AlphaFoldDB" id="A0A913ZTX8"/>
<feature type="domain" description="Integrase catalytic" evidence="1">
    <location>
        <begin position="192"/>
        <end position="346"/>
    </location>
</feature>
<proteinExistence type="predicted"/>
<dbReference type="Pfam" id="PF17921">
    <property type="entry name" value="Integrase_H2C2"/>
    <property type="match status" value="1"/>
</dbReference>
<dbReference type="InterPro" id="IPR012337">
    <property type="entry name" value="RNaseH-like_sf"/>
</dbReference>
<name>A0A913ZTX8_PATMI</name>